<name>A0ABP6CIY6_9ACTN</name>
<proteinExistence type="predicted"/>
<gene>
    <name evidence="2" type="ORF">GCM10010411_66900</name>
</gene>
<keyword evidence="3" id="KW-1185">Reference proteome</keyword>
<organism evidence="2 3">
    <name type="scientific">Actinomadura fulvescens</name>
    <dbReference type="NCBI Taxonomy" id="46160"/>
    <lineage>
        <taxon>Bacteria</taxon>
        <taxon>Bacillati</taxon>
        <taxon>Actinomycetota</taxon>
        <taxon>Actinomycetes</taxon>
        <taxon>Streptosporangiales</taxon>
        <taxon>Thermomonosporaceae</taxon>
        <taxon>Actinomadura</taxon>
    </lineage>
</organism>
<comment type="caution">
    <text evidence="2">The sequence shown here is derived from an EMBL/GenBank/DDBJ whole genome shotgun (WGS) entry which is preliminary data.</text>
</comment>
<feature type="transmembrane region" description="Helical" evidence="1">
    <location>
        <begin position="218"/>
        <end position="238"/>
    </location>
</feature>
<evidence type="ECO:0000313" key="3">
    <source>
        <dbReference type="Proteomes" id="UP001501509"/>
    </source>
</evidence>
<accession>A0ABP6CIY6</accession>
<sequence>MSGRAVDGAWFNINAGAAQLLAVQTSEQVCGRVPEVLALVRAYLPPEDPRRIAVERRFGTAHDLRSSDLAESDRHLLMVALHGAYFQEAVENGRVRRFRNVLLGTFLVLVMLVGGVVAAGMYWPQVVPLCFPSGEGLMCPTGPHRSATGGDVPLVALLGLVGAAFSAVRTLRVPLELPTRYSLTVPLVLLKVSMGAATAIFGLVALGLSALSEVNSQAALLFGAVLLGYGQQLLTGPLDRRVGGLLRSASPETAANAPDQRPMIT</sequence>
<feature type="transmembrane region" description="Helical" evidence="1">
    <location>
        <begin position="101"/>
        <end position="123"/>
    </location>
</feature>
<evidence type="ECO:0000313" key="2">
    <source>
        <dbReference type="EMBL" id="GAA2621533.1"/>
    </source>
</evidence>
<dbReference type="Proteomes" id="UP001501509">
    <property type="component" value="Unassembled WGS sequence"/>
</dbReference>
<feature type="transmembrane region" description="Helical" evidence="1">
    <location>
        <begin position="152"/>
        <end position="171"/>
    </location>
</feature>
<keyword evidence="1" id="KW-1133">Transmembrane helix</keyword>
<keyword evidence="1" id="KW-0812">Transmembrane</keyword>
<feature type="transmembrane region" description="Helical" evidence="1">
    <location>
        <begin position="183"/>
        <end position="206"/>
    </location>
</feature>
<reference evidence="3" key="1">
    <citation type="journal article" date="2019" name="Int. J. Syst. Evol. Microbiol.">
        <title>The Global Catalogue of Microorganisms (GCM) 10K type strain sequencing project: providing services to taxonomists for standard genome sequencing and annotation.</title>
        <authorList>
            <consortium name="The Broad Institute Genomics Platform"/>
            <consortium name="The Broad Institute Genome Sequencing Center for Infectious Disease"/>
            <person name="Wu L."/>
            <person name="Ma J."/>
        </authorList>
    </citation>
    <scope>NUCLEOTIDE SEQUENCE [LARGE SCALE GENOMIC DNA]</scope>
    <source>
        <strain evidence="3">JCM 6833</strain>
    </source>
</reference>
<evidence type="ECO:0000256" key="1">
    <source>
        <dbReference type="SAM" id="Phobius"/>
    </source>
</evidence>
<protein>
    <submittedName>
        <fullName evidence="2">Uncharacterized protein</fullName>
    </submittedName>
</protein>
<keyword evidence="1" id="KW-0472">Membrane</keyword>
<dbReference type="EMBL" id="BAAATD010000010">
    <property type="protein sequence ID" value="GAA2621533.1"/>
    <property type="molecule type" value="Genomic_DNA"/>
</dbReference>